<dbReference type="EMBL" id="SNRY01000144">
    <property type="protein sequence ID" value="KAA6346086.1"/>
    <property type="molecule type" value="Genomic_DNA"/>
</dbReference>
<dbReference type="Pfam" id="PF01531">
    <property type="entry name" value="Glyco_transf_11"/>
    <property type="match status" value="1"/>
</dbReference>
<sequence length="281" mass="33997">MIIIKLSSGLGNQLFMYAFSKLLESQLKISPCFDDSYYKADPSRHSELNILYPNYPTAQIKLNPVGKRNVIRFFCKFYHKCRRTYKIINEKDEFNIKLLYSQKTYYFNGYWQHEKYYNFFKADWFVPKETLPTILGEIKEKILNAPNPVAIHIRRGDYFNNQYMKQFGICTEVYFKNAMSCMEEMEQSIEYFVFSDDIQWVRTHLTFHRQFYMIENHQVNSFWYIYLMSLCRHNIISNSTFSWWGAYLNSNPQKEVFYPSKWVKDESYTLAMNSWIKIKVD</sequence>
<dbReference type="PANTHER" id="PTHR11927:SF9">
    <property type="entry name" value="L-FUCOSYLTRANSFERASE"/>
    <property type="match status" value="1"/>
</dbReference>
<gene>
    <name evidence="3" type="ORF">EZS27_006386</name>
    <name evidence="4" type="ORF">EZS27_006402</name>
</gene>
<dbReference type="GO" id="GO:0005975">
    <property type="term" value="P:carbohydrate metabolic process"/>
    <property type="evidence" value="ECO:0007669"/>
    <property type="project" value="InterPro"/>
</dbReference>
<dbReference type="InterPro" id="IPR002516">
    <property type="entry name" value="Glyco_trans_11"/>
</dbReference>
<accession>A0A5J4SIP6</accession>
<keyword evidence="1 4" id="KW-0328">Glycosyltransferase</keyword>
<evidence type="ECO:0000313" key="4">
    <source>
        <dbReference type="EMBL" id="KAA6346086.1"/>
    </source>
</evidence>
<protein>
    <submittedName>
        <fullName evidence="4">O-antigen biosynthesis glycosyltransferase WbnK</fullName>
        <ecNumber evidence="4">2.4.1.308</ecNumber>
    </submittedName>
</protein>
<comment type="caution">
    <text evidence="4">The sequence shown here is derived from an EMBL/GenBank/DDBJ whole genome shotgun (WGS) entry which is preliminary data.</text>
</comment>
<evidence type="ECO:0000313" key="3">
    <source>
        <dbReference type="EMBL" id="KAA6346070.1"/>
    </source>
</evidence>
<dbReference type="AlphaFoldDB" id="A0A5J4SIP6"/>
<dbReference type="GO" id="GO:0008107">
    <property type="term" value="F:galactoside 2-alpha-L-fucosyltransferase activity"/>
    <property type="evidence" value="ECO:0007669"/>
    <property type="project" value="InterPro"/>
</dbReference>
<name>A0A5J4SIP6_9ZZZZ</name>
<reference evidence="4" key="1">
    <citation type="submission" date="2019-03" db="EMBL/GenBank/DDBJ databases">
        <title>Single cell metagenomics reveals metabolic interactions within the superorganism composed of flagellate Streblomastix strix and complex community of Bacteroidetes bacteria on its surface.</title>
        <authorList>
            <person name="Treitli S.C."/>
            <person name="Kolisko M."/>
            <person name="Husnik F."/>
            <person name="Keeling P."/>
            <person name="Hampl V."/>
        </authorList>
    </citation>
    <scope>NUCLEOTIDE SEQUENCE</scope>
    <source>
        <strain evidence="4">STM</strain>
    </source>
</reference>
<keyword evidence="2 4" id="KW-0808">Transferase</keyword>
<dbReference type="EC" id="2.4.1.308" evidence="4"/>
<dbReference type="CDD" id="cd11301">
    <property type="entry name" value="Fut1_Fut2_like"/>
    <property type="match status" value="1"/>
</dbReference>
<proteinExistence type="predicted"/>
<dbReference type="GO" id="GO:0016020">
    <property type="term" value="C:membrane"/>
    <property type="evidence" value="ECO:0007669"/>
    <property type="project" value="InterPro"/>
</dbReference>
<evidence type="ECO:0000256" key="1">
    <source>
        <dbReference type="ARBA" id="ARBA00022676"/>
    </source>
</evidence>
<dbReference type="PANTHER" id="PTHR11927">
    <property type="entry name" value="GALACTOSIDE 2-L-FUCOSYLTRANSFERASE"/>
    <property type="match status" value="1"/>
</dbReference>
<evidence type="ECO:0000256" key="2">
    <source>
        <dbReference type="ARBA" id="ARBA00022679"/>
    </source>
</evidence>
<organism evidence="4">
    <name type="scientific">termite gut metagenome</name>
    <dbReference type="NCBI Taxonomy" id="433724"/>
    <lineage>
        <taxon>unclassified sequences</taxon>
        <taxon>metagenomes</taxon>
        <taxon>organismal metagenomes</taxon>
    </lineage>
</organism>
<dbReference type="EMBL" id="SNRY01000144">
    <property type="protein sequence ID" value="KAA6346070.1"/>
    <property type="molecule type" value="Genomic_DNA"/>
</dbReference>